<feature type="compositionally biased region" description="Low complexity" evidence="1">
    <location>
        <begin position="89"/>
        <end position="123"/>
    </location>
</feature>
<dbReference type="Proteomes" id="UP000018934">
    <property type="component" value="Chromosome"/>
</dbReference>
<evidence type="ECO:0000313" key="2">
    <source>
        <dbReference type="EMBL" id="AHF09420.1"/>
    </source>
</evidence>
<keyword evidence="3" id="KW-1185">Reference proteome</keyword>
<accession>A0ABN4BQS5</accession>
<protein>
    <recommendedName>
        <fullName evidence="4">Lipoprotein</fullName>
    </recommendedName>
</protein>
<reference evidence="2 3" key="1">
    <citation type="journal article" date="2013" name="Stand. Genomic Sci.">
        <title>Complete genome sequence of Dehalobacter restrictus PER-K23(T.).</title>
        <authorList>
            <person name="Kruse T."/>
            <person name="Maillard J."/>
            <person name="Goodwin L."/>
            <person name="Woyke T."/>
            <person name="Teshima H."/>
            <person name="Bruce D."/>
            <person name="Detter C."/>
            <person name="Tapia R."/>
            <person name="Han C."/>
            <person name="Huntemann M."/>
            <person name="Wei C.L."/>
            <person name="Han J."/>
            <person name="Chen A."/>
            <person name="Kyrpides N."/>
            <person name="Szeto E."/>
            <person name="Markowitz V."/>
            <person name="Ivanova N."/>
            <person name="Pagani I."/>
            <person name="Pati A."/>
            <person name="Pitluck S."/>
            <person name="Nolan M."/>
            <person name="Holliger C."/>
            <person name="Smidt H."/>
        </authorList>
    </citation>
    <scope>NUCLEOTIDE SEQUENCE [LARGE SCALE GENOMIC DNA]</scope>
    <source>
        <strain evidence="3">DSM 9455</strain>
    </source>
</reference>
<sequence>MGYFTIKSRNWSTRLICFFIISLLFFPGCSMMNKITGKQPEKSEKSEAIPKQLEDVEASIEKIFGVLKGPSLVSGEANGQSEQTQTGEQNQAGSSQSQTNGQNQTEGGSQQKEQSGKSSSGQTNTNQVADPFQQAALEINKLHYLWNEIMPEINKKGAPKKLTEDFSNSLNNLTESVTTKDKMKIMLALNALYAKIPNVYALYKTNISPEIKNIIYFSRSTILFAESKDWGKASVAIKELKSSWAMLNNALEGKQQDDSGKLDMSILELEKVVQEQNTQLVQIKGKITLANIAALQKSLQEAQQSEKQKK</sequence>
<dbReference type="EMBL" id="CP007033">
    <property type="protein sequence ID" value="AHF09420.1"/>
    <property type="molecule type" value="Genomic_DNA"/>
</dbReference>
<name>A0ABN4BQS5_DEHRP</name>
<gene>
    <name evidence="2" type="ORF">DEHRE_04440</name>
</gene>
<evidence type="ECO:0000256" key="1">
    <source>
        <dbReference type="SAM" id="MobiDB-lite"/>
    </source>
</evidence>
<evidence type="ECO:0000313" key="3">
    <source>
        <dbReference type="Proteomes" id="UP000018934"/>
    </source>
</evidence>
<proteinExistence type="predicted"/>
<feature type="region of interest" description="Disordered" evidence="1">
    <location>
        <begin position="74"/>
        <end position="126"/>
    </location>
</feature>
<evidence type="ECO:0008006" key="4">
    <source>
        <dbReference type="Google" id="ProtNLM"/>
    </source>
</evidence>
<organism evidence="2 3">
    <name type="scientific">Dehalobacter restrictus (strain DSM 9455 / PER-K23)</name>
    <dbReference type="NCBI Taxonomy" id="871738"/>
    <lineage>
        <taxon>Bacteria</taxon>
        <taxon>Bacillati</taxon>
        <taxon>Bacillota</taxon>
        <taxon>Clostridia</taxon>
        <taxon>Eubacteriales</taxon>
        <taxon>Desulfitobacteriaceae</taxon>
        <taxon>Dehalobacter</taxon>
    </lineage>
</organism>
<feature type="compositionally biased region" description="Polar residues" evidence="1">
    <location>
        <begin position="77"/>
        <end position="88"/>
    </location>
</feature>